<dbReference type="EMBL" id="BBWV01000001">
    <property type="protein sequence ID" value="GAO41610.1"/>
    <property type="molecule type" value="Genomic_DNA"/>
</dbReference>
<proteinExistence type="predicted"/>
<feature type="signal peptide" evidence="1">
    <location>
        <begin position="1"/>
        <end position="22"/>
    </location>
</feature>
<accession>A0A0E9MWW4</accession>
<dbReference type="PROSITE" id="PS51257">
    <property type="entry name" value="PROKAR_LIPOPROTEIN"/>
    <property type="match status" value="1"/>
</dbReference>
<feature type="chain" id="PRO_5002429579" description="Outer membrane lipoprotein-sorting protein" evidence="1">
    <location>
        <begin position="23"/>
        <end position="249"/>
    </location>
</feature>
<dbReference type="RefSeq" id="WP_046367443.1">
    <property type="nucleotide sequence ID" value="NZ_BBWV01000001.1"/>
</dbReference>
<evidence type="ECO:0000313" key="2">
    <source>
        <dbReference type="EMBL" id="GAO41610.1"/>
    </source>
</evidence>
<dbReference type="STRING" id="1220578.FPE01S_01_06240"/>
<protein>
    <recommendedName>
        <fullName evidence="4">Outer membrane lipoprotein-sorting protein</fullName>
    </recommendedName>
</protein>
<organism evidence="2 3">
    <name type="scientific">Flavihumibacter petaseus NBRC 106054</name>
    <dbReference type="NCBI Taxonomy" id="1220578"/>
    <lineage>
        <taxon>Bacteria</taxon>
        <taxon>Pseudomonadati</taxon>
        <taxon>Bacteroidota</taxon>
        <taxon>Chitinophagia</taxon>
        <taxon>Chitinophagales</taxon>
        <taxon>Chitinophagaceae</taxon>
        <taxon>Flavihumibacter</taxon>
    </lineage>
</organism>
<evidence type="ECO:0000256" key="1">
    <source>
        <dbReference type="SAM" id="SignalP"/>
    </source>
</evidence>
<dbReference type="AlphaFoldDB" id="A0A0E9MWW4"/>
<keyword evidence="3" id="KW-1185">Reference proteome</keyword>
<dbReference type="OrthoDB" id="128937at2"/>
<dbReference type="Gene3D" id="2.50.20.10">
    <property type="entry name" value="Lipoprotein localisation LolA/LolB/LppX"/>
    <property type="match status" value="1"/>
</dbReference>
<gene>
    <name evidence="2" type="ORF">FPE01S_01_06240</name>
</gene>
<keyword evidence="1" id="KW-0732">Signal</keyword>
<dbReference type="Proteomes" id="UP000033121">
    <property type="component" value="Unassembled WGS sequence"/>
</dbReference>
<sequence>MKKWALPGIITLLISCPAILPAQTVDEIISKYESAMGGREKLESLKSVYMEGVSVMQNGNELTTHITKVNKSLLRTETSFGAMGNFTMIATDKAGWFSNPRNGGKFEAMPEEVVRAMQPELDLSGQISNYAAKGNKAELVGRDTVNGKTCYKLKITLGSGADQFYSIDPDTWYIVKEVRKTSGMMGRRQQNPGGPNSDYVTAEYEDYQKTPEGYVFPHTIKRTGMGGNMMIEKIEVNQQVDPKLYQPAP</sequence>
<evidence type="ECO:0008006" key="4">
    <source>
        <dbReference type="Google" id="ProtNLM"/>
    </source>
</evidence>
<name>A0A0E9MWW4_9BACT</name>
<evidence type="ECO:0000313" key="3">
    <source>
        <dbReference type="Proteomes" id="UP000033121"/>
    </source>
</evidence>
<comment type="caution">
    <text evidence="2">The sequence shown here is derived from an EMBL/GenBank/DDBJ whole genome shotgun (WGS) entry which is preliminary data.</text>
</comment>
<reference evidence="2 3" key="1">
    <citation type="submission" date="2015-04" db="EMBL/GenBank/DDBJ databases">
        <title>Whole genome shotgun sequence of Flavihumibacter petaseus NBRC 106054.</title>
        <authorList>
            <person name="Miyazawa S."/>
            <person name="Hosoyama A."/>
            <person name="Hashimoto M."/>
            <person name="Noguchi M."/>
            <person name="Tsuchikane K."/>
            <person name="Ohji S."/>
            <person name="Yamazoe A."/>
            <person name="Ichikawa N."/>
            <person name="Kimura A."/>
            <person name="Fujita N."/>
        </authorList>
    </citation>
    <scope>NUCLEOTIDE SEQUENCE [LARGE SCALE GENOMIC DNA]</scope>
    <source>
        <strain evidence="2 3">NBRC 106054</strain>
    </source>
</reference>